<dbReference type="FunFam" id="3.40.50.720:FF:000084">
    <property type="entry name" value="Short-chain dehydrogenase reductase"/>
    <property type="match status" value="1"/>
</dbReference>
<dbReference type="PANTHER" id="PTHR43618:SF8">
    <property type="entry name" value="7ALPHA-HYDROXYSTEROID DEHYDROGENASE"/>
    <property type="match status" value="1"/>
</dbReference>
<dbReference type="NCBIfam" id="NF006070">
    <property type="entry name" value="PRK08213.1"/>
    <property type="match status" value="1"/>
</dbReference>
<organism evidence="5">
    <name type="scientific">marine sediment metagenome</name>
    <dbReference type="NCBI Taxonomy" id="412755"/>
    <lineage>
        <taxon>unclassified sequences</taxon>
        <taxon>metagenomes</taxon>
        <taxon>ecological metagenomes</taxon>
    </lineage>
</organism>
<name>A0A0F9UYF9_9ZZZZ</name>
<accession>A0A0F9UYF9</accession>
<evidence type="ECO:0000256" key="2">
    <source>
        <dbReference type="ARBA" id="ARBA00022857"/>
    </source>
</evidence>
<dbReference type="PROSITE" id="PS00061">
    <property type="entry name" value="ADH_SHORT"/>
    <property type="match status" value="1"/>
</dbReference>
<evidence type="ECO:0000313" key="5">
    <source>
        <dbReference type="EMBL" id="KKN98030.1"/>
    </source>
</evidence>
<dbReference type="InterPro" id="IPR020904">
    <property type="entry name" value="Sc_DH/Rdtase_CS"/>
</dbReference>
<comment type="similarity">
    <text evidence="1">Belongs to the short-chain dehydrogenases/reductases (SDR) family.</text>
</comment>
<comment type="caution">
    <text evidence="5">The sequence shown here is derived from an EMBL/GenBank/DDBJ whole genome shotgun (WGS) entry which is preliminary data.</text>
</comment>
<evidence type="ECO:0000259" key="4">
    <source>
        <dbReference type="SMART" id="SM00822"/>
    </source>
</evidence>
<keyword evidence="3" id="KW-0560">Oxidoreductase</keyword>
<proteinExistence type="inferred from homology"/>
<keyword evidence="2" id="KW-0521">NADP</keyword>
<dbReference type="PRINTS" id="PR00080">
    <property type="entry name" value="SDRFAMILY"/>
</dbReference>
<dbReference type="PRINTS" id="PR00081">
    <property type="entry name" value="GDHRDH"/>
</dbReference>
<evidence type="ECO:0000256" key="1">
    <source>
        <dbReference type="ARBA" id="ARBA00006484"/>
    </source>
</evidence>
<dbReference type="Pfam" id="PF00106">
    <property type="entry name" value="adh_short"/>
    <property type="match status" value="1"/>
</dbReference>
<dbReference type="InterPro" id="IPR052178">
    <property type="entry name" value="Sec_Metab_Biosynth_SDR"/>
</dbReference>
<dbReference type="SMART" id="SM00822">
    <property type="entry name" value="PKS_KR"/>
    <property type="match status" value="1"/>
</dbReference>
<dbReference type="GO" id="GO:0016491">
    <property type="term" value="F:oxidoreductase activity"/>
    <property type="evidence" value="ECO:0007669"/>
    <property type="project" value="UniProtKB-KW"/>
</dbReference>
<protein>
    <recommendedName>
        <fullName evidence="4">Ketoreductase domain-containing protein</fullName>
    </recommendedName>
</protein>
<dbReference type="InterPro" id="IPR057326">
    <property type="entry name" value="KR_dom"/>
</dbReference>
<dbReference type="InterPro" id="IPR036291">
    <property type="entry name" value="NAD(P)-bd_dom_sf"/>
</dbReference>
<evidence type="ECO:0000256" key="3">
    <source>
        <dbReference type="ARBA" id="ARBA00023002"/>
    </source>
</evidence>
<dbReference type="SUPFAM" id="SSF51735">
    <property type="entry name" value="NAD(P)-binding Rossmann-fold domains"/>
    <property type="match status" value="1"/>
</dbReference>
<dbReference type="InterPro" id="IPR002347">
    <property type="entry name" value="SDR_fam"/>
</dbReference>
<gene>
    <name evidence="5" type="ORF">LCGC14_0152290</name>
</gene>
<reference evidence="5" key="1">
    <citation type="journal article" date="2015" name="Nature">
        <title>Complex archaea that bridge the gap between prokaryotes and eukaryotes.</title>
        <authorList>
            <person name="Spang A."/>
            <person name="Saw J.H."/>
            <person name="Jorgensen S.L."/>
            <person name="Zaremba-Niedzwiedzka K."/>
            <person name="Martijn J."/>
            <person name="Lind A.E."/>
            <person name="van Eijk R."/>
            <person name="Schleper C."/>
            <person name="Guy L."/>
            <person name="Ettema T.J."/>
        </authorList>
    </citation>
    <scope>NUCLEOTIDE SEQUENCE</scope>
</reference>
<dbReference type="AlphaFoldDB" id="A0A0F9UYF9"/>
<sequence>MSVKQLFDMTGKVALITGGTKGLGLQMAEAFGEQGAKVFISARNAAEIEAVVADLKQKGIEAAGVACDLGKLDSNPVKTLVDAAEAAFGTVDVLVNNAGTTWGQPAEEHSYEGWQKVMTLNVDVCFLVAQEVARRFMIPRQSGKIINIASIAGFKGNRANSGIHTVAYNTSKAAAINLTRALAGEWGQYNINVNAICPGYFPTKMAKGLEKVTELIKQGTPLGRIGGEEDIKGAAVFLACEASRHVTGQALAVDGGNSVV</sequence>
<dbReference type="Gene3D" id="3.40.50.720">
    <property type="entry name" value="NAD(P)-binding Rossmann-like Domain"/>
    <property type="match status" value="1"/>
</dbReference>
<feature type="domain" description="Ketoreductase" evidence="4">
    <location>
        <begin position="12"/>
        <end position="154"/>
    </location>
</feature>
<dbReference type="PANTHER" id="PTHR43618">
    <property type="entry name" value="7-ALPHA-HYDROXYSTEROID DEHYDROGENASE"/>
    <property type="match status" value="1"/>
</dbReference>
<dbReference type="EMBL" id="LAZR01000054">
    <property type="protein sequence ID" value="KKN98030.1"/>
    <property type="molecule type" value="Genomic_DNA"/>
</dbReference>